<dbReference type="AlphaFoldDB" id="A0AAV2DC88"/>
<feature type="region of interest" description="Disordered" evidence="1">
    <location>
        <begin position="597"/>
        <end position="621"/>
    </location>
</feature>
<keyword evidence="3" id="KW-1185">Reference proteome</keyword>
<evidence type="ECO:0008006" key="4">
    <source>
        <dbReference type="Google" id="ProtNLM"/>
    </source>
</evidence>
<name>A0AAV2DC88_9ROSI</name>
<gene>
    <name evidence="2" type="ORF">LTRI10_LOCUS12817</name>
</gene>
<feature type="compositionally biased region" description="Basic and acidic residues" evidence="1">
    <location>
        <begin position="476"/>
        <end position="491"/>
    </location>
</feature>
<dbReference type="Gene3D" id="3.30.530.20">
    <property type="match status" value="1"/>
</dbReference>
<feature type="region of interest" description="Disordered" evidence="1">
    <location>
        <begin position="452"/>
        <end position="515"/>
    </location>
</feature>
<dbReference type="InterPro" id="IPR023393">
    <property type="entry name" value="START-like_dom_sf"/>
</dbReference>
<feature type="region of interest" description="Disordered" evidence="1">
    <location>
        <begin position="383"/>
        <end position="411"/>
    </location>
</feature>
<dbReference type="PANTHER" id="PTHR34560:SF1">
    <property type="entry name" value="START DOMAIN-CONTAINING PROTEIN"/>
    <property type="match status" value="1"/>
</dbReference>
<dbReference type="EMBL" id="OZ034815">
    <property type="protein sequence ID" value="CAL1370711.1"/>
    <property type="molecule type" value="Genomic_DNA"/>
</dbReference>
<accession>A0AAV2DC88</accession>
<feature type="compositionally biased region" description="Basic residues" evidence="1">
    <location>
        <begin position="598"/>
        <end position="608"/>
    </location>
</feature>
<dbReference type="SUPFAM" id="SSF55961">
    <property type="entry name" value="Bet v1-like"/>
    <property type="match status" value="1"/>
</dbReference>
<organism evidence="2 3">
    <name type="scientific">Linum trigynum</name>
    <dbReference type="NCBI Taxonomy" id="586398"/>
    <lineage>
        <taxon>Eukaryota</taxon>
        <taxon>Viridiplantae</taxon>
        <taxon>Streptophyta</taxon>
        <taxon>Embryophyta</taxon>
        <taxon>Tracheophyta</taxon>
        <taxon>Spermatophyta</taxon>
        <taxon>Magnoliopsida</taxon>
        <taxon>eudicotyledons</taxon>
        <taxon>Gunneridae</taxon>
        <taxon>Pentapetalae</taxon>
        <taxon>rosids</taxon>
        <taxon>fabids</taxon>
        <taxon>Malpighiales</taxon>
        <taxon>Linaceae</taxon>
        <taxon>Linum</taxon>
    </lineage>
</organism>
<protein>
    <recommendedName>
        <fullName evidence="4">START domain-containing protein</fullName>
    </recommendedName>
</protein>
<reference evidence="2 3" key="1">
    <citation type="submission" date="2024-04" db="EMBL/GenBank/DDBJ databases">
        <authorList>
            <person name="Fracassetti M."/>
        </authorList>
    </citation>
    <scope>NUCLEOTIDE SEQUENCE [LARGE SCALE GENOMIC DNA]</scope>
</reference>
<dbReference type="PANTHER" id="PTHR34560">
    <property type="entry name" value="POLYKETIDE CYCLASE/DEHYDRASE/LIPID TRANSPORT SUPERFAMILY PROTEIN"/>
    <property type="match status" value="1"/>
</dbReference>
<feature type="compositionally biased region" description="Polar residues" evidence="1">
    <location>
        <begin position="501"/>
        <end position="515"/>
    </location>
</feature>
<evidence type="ECO:0000313" key="3">
    <source>
        <dbReference type="Proteomes" id="UP001497516"/>
    </source>
</evidence>
<evidence type="ECO:0000313" key="2">
    <source>
        <dbReference type="EMBL" id="CAL1370711.1"/>
    </source>
</evidence>
<feature type="compositionally biased region" description="Polar residues" evidence="1">
    <location>
        <begin position="460"/>
        <end position="471"/>
    </location>
</feature>
<dbReference type="Proteomes" id="UP001497516">
    <property type="component" value="Chromosome 2"/>
</dbReference>
<sequence>MDKKGEISLYRAKLDKSLASPELTDHEALKSLVRDQMLQSRTDESEACSENLVEKRTADVSNFLDMLRSASSSGKEPSKINEPPSGEWKVKDNNQEYRVMYRPGLRGTPFHTLLVEGYVDGPVDACLCIGWESTLYRKCVKKLVKKGPWWPQVIMPPFKIAVCKCLKRIRIGEQISLVRVKVAWPLQAREVVIHYVLFEYPKEGVIIVLMNTVPDLEAIDINTHGYTKDGIPEAQDVVRAELVGGFALQKVTPTRSYFRTIATVDLKIDFVPPALINFISRQLIGSGFKLYQKAVTALYKDDEEYIRALDDPFYVRMRDAIYAANSQHQITEGKANIDEDDGDKSLPDRAHDVAKEEVNEIEEYGSEGSGYLLDGDVIRSAEQRVERSNHSGESMEDDAEPTGQLQNVDKGIIGQPSASTIKIAGKGYIAIKPEVKQALEILERAISMVRKSESNAVVRPSSTTPVTNEETSNLEKGAEGKDSNSTKKDDGLPPNADDSKNGSSCSYARHSTSSVTREYNYKKVAPASPEPFVSNPKQVSSETGNNIVDEAIVMDQIRDDEDDKLASRDVVNGMNENALRNKEGLKKKQRRFALPGRRLQRGKQKQQHRLCCFAPSSGSVK</sequence>
<evidence type="ECO:0000256" key="1">
    <source>
        <dbReference type="SAM" id="MobiDB-lite"/>
    </source>
</evidence>
<proteinExistence type="predicted"/>